<dbReference type="AlphaFoldDB" id="A0A8H3KWQ8"/>
<proteinExistence type="predicted"/>
<dbReference type="Gene3D" id="3.80.10.10">
    <property type="entry name" value="Ribonuclease Inhibitor"/>
    <property type="match status" value="1"/>
</dbReference>
<sequence length="529" mass="62165">MLELNKDVIFLILEELKDDQKSLYSCLLINKTWCETTVPILWKISGLHYPNDSNTKIKLLNVILLHLSEESRNTLKVQGIEFLITKKYQRPTFNYISYWRYLNLYLLEEMLNVFVSLKTIERSQLSIVREEILKLFINKNTKFIDLYIPQRFDYQIYLISGAEHCFSELDSLRCDANIDQDILKGLSKISKSIKRLRFDNIMQYNDHNKNTGIISLIETQENLKDICFNCYSNIRDKSYCMSLEESLTINAKNIQHLKLDWAPTTDTLSYLVNLTSLDINLSLINFSLMKLPHYTNWNHLKSASLPALKILRTQQVPSKILANLIENTKGELTEISICYEGVDNKKLIQSIYQNCPKLKYLKLSFINNDISELEKLLIKCQYLNGLVVIIFENEPDWDNLFKIFVRSSPISLYKFKFSSFRTLKLETLKFFFDNWKTRHPILLQTNSLYSLYNTNTEKQQQINDLVKRYKTKGIVKTRSYKSAGVEVNKIEKKKLSINYISSRKSINDIKLIEFTLILRWKGKASIKKN</sequence>
<protein>
    <recommendedName>
        <fullName evidence="3">F-box domain-containing protein</fullName>
    </recommendedName>
</protein>
<comment type="caution">
    <text evidence="1">The sequence shown here is derived from an EMBL/GenBank/DDBJ whole genome shotgun (WGS) entry which is preliminary data.</text>
</comment>
<dbReference type="EMBL" id="BLAL01000017">
    <property type="protein sequence ID" value="GES75610.1"/>
    <property type="molecule type" value="Genomic_DNA"/>
</dbReference>
<name>A0A8H3KWQ8_9GLOM</name>
<dbReference type="InterPro" id="IPR032675">
    <property type="entry name" value="LRR_dom_sf"/>
</dbReference>
<dbReference type="Proteomes" id="UP000615446">
    <property type="component" value="Unassembled WGS sequence"/>
</dbReference>
<evidence type="ECO:0000313" key="2">
    <source>
        <dbReference type="Proteomes" id="UP000615446"/>
    </source>
</evidence>
<evidence type="ECO:0000313" key="1">
    <source>
        <dbReference type="EMBL" id="GES75610.1"/>
    </source>
</evidence>
<accession>A0A8H3KWQ8</accession>
<dbReference type="OrthoDB" id="2342951at2759"/>
<gene>
    <name evidence="1" type="ORF">RCL2_000303700</name>
</gene>
<organism evidence="1 2">
    <name type="scientific">Rhizophagus clarus</name>
    <dbReference type="NCBI Taxonomy" id="94130"/>
    <lineage>
        <taxon>Eukaryota</taxon>
        <taxon>Fungi</taxon>
        <taxon>Fungi incertae sedis</taxon>
        <taxon>Mucoromycota</taxon>
        <taxon>Glomeromycotina</taxon>
        <taxon>Glomeromycetes</taxon>
        <taxon>Glomerales</taxon>
        <taxon>Glomeraceae</taxon>
        <taxon>Rhizophagus</taxon>
    </lineage>
</organism>
<evidence type="ECO:0008006" key="3">
    <source>
        <dbReference type="Google" id="ProtNLM"/>
    </source>
</evidence>
<reference evidence="1" key="1">
    <citation type="submission" date="2019-10" db="EMBL/GenBank/DDBJ databases">
        <title>Conservation and host-specific expression of non-tandemly repeated heterogenous ribosome RNA gene in arbuscular mycorrhizal fungi.</title>
        <authorList>
            <person name="Maeda T."/>
            <person name="Kobayashi Y."/>
            <person name="Nakagawa T."/>
            <person name="Ezawa T."/>
            <person name="Yamaguchi K."/>
            <person name="Bino T."/>
            <person name="Nishimoto Y."/>
            <person name="Shigenobu S."/>
            <person name="Kawaguchi M."/>
        </authorList>
    </citation>
    <scope>NUCLEOTIDE SEQUENCE</scope>
    <source>
        <strain evidence="1">HR1</strain>
    </source>
</reference>